<gene>
    <name evidence="2" type="ORF">CYMTET_50295</name>
</gene>
<evidence type="ECO:0000313" key="2">
    <source>
        <dbReference type="EMBL" id="KAK3239805.1"/>
    </source>
</evidence>
<keyword evidence="1" id="KW-1133">Transmembrane helix</keyword>
<protein>
    <submittedName>
        <fullName evidence="2">Uncharacterized protein</fullName>
    </submittedName>
</protein>
<comment type="caution">
    <text evidence="2">The sequence shown here is derived from an EMBL/GenBank/DDBJ whole genome shotgun (WGS) entry which is preliminary data.</text>
</comment>
<proteinExistence type="predicted"/>
<name>A0AAE0BPQ1_9CHLO</name>
<keyword evidence="1" id="KW-0472">Membrane</keyword>
<feature type="transmembrane region" description="Helical" evidence="1">
    <location>
        <begin position="12"/>
        <end position="32"/>
    </location>
</feature>
<dbReference type="Proteomes" id="UP001190700">
    <property type="component" value="Unassembled WGS sequence"/>
</dbReference>
<dbReference type="AlphaFoldDB" id="A0AAE0BPQ1"/>
<keyword evidence="3" id="KW-1185">Reference proteome</keyword>
<accession>A0AAE0BPQ1</accession>
<sequence>MSNRSHFVSGRKLVVSATLAASLMLGAVWFFALEENVDKVSVQHETLSRRHLLANHRLAIHLTGLVAAYRGHHPERWQEMTISTCLQLKTFELECGRARPGSRLAEFGALFEPGSRLAEVGALFELRGRASGQALRWRRLVALPERVRKTVLPRSLSTPIFIGFQFGSPVGVFPQGYQPNRVYDTHDFPPTTT</sequence>
<evidence type="ECO:0000313" key="3">
    <source>
        <dbReference type="Proteomes" id="UP001190700"/>
    </source>
</evidence>
<reference evidence="2 3" key="1">
    <citation type="journal article" date="2015" name="Genome Biol. Evol.">
        <title>Comparative Genomics of a Bacterivorous Green Alga Reveals Evolutionary Causalities and Consequences of Phago-Mixotrophic Mode of Nutrition.</title>
        <authorList>
            <person name="Burns J.A."/>
            <person name="Paasch A."/>
            <person name="Narechania A."/>
            <person name="Kim E."/>
        </authorList>
    </citation>
    <scope>NUCLEOTIDE SEQUENCE [LARGE SCALE GENOMIC DNA]</scope>
    <source>
        <strain evidence="2 3">PLY_AMNH</strain>
    </source>
</reference>
<evidence type="ECO:0000256" key="1">
    <source>
        <dbReference type="SAM" id="Phobius"/>
    </source>
</evidence>
<keyword evidence="1" id="KW-0812">Transmembrane</keyword>
<dbReference type="EMBL" id="LGRX02033818">
    <property type="protein sequence ID" value="KAK3239805.1"/>
    <property type="molecule type" value="Genomic_DNA"/>
</dbReference>
<organism evidence="2 3">
    <name type="scientific">Cymbomonas tetramitiformis</name>
    <dbReference type="NCBI Taxonomy" id="36881"/>
    <lineage>
        <taxon>Eukaryota</taxon>
        <taxon>Viridiplantae</taxon>
        <taxon>Chlorophyta</taxon>
        <taxon>Pyramimonadophyceae</taxon>
        <taxon>Pyramimonadales</taxon>
        <taxon>Pyramimonadaceae</taxon>
        <taxon>Cymbomonas</taxon>
    </lineage>
</organism>